<evidence type="ECO:0000256" key="3">
    <source>
        <dbReference type="ARBA" id="ARBA00022679"/>
    </source>
</evidence>
<evidence type="ECO:0000313" key="10">
    <source>
        <dbReference type="Proteomes" id="UP000278031"/>
    </source>
</evidence>
<dbReference type="GO" id="GO:0003677">
    <property type="term" value="F:DNA binding"/>
    <property type="evidence" value="ECO:0007669"/>
    <property type="project" value="InterPro"/>
</dbReference>
<comment type="subcellular location">
    <subcellularLocation>
        <location evidence="8">Cytoplasm</location>
    </subcellularLocation>
</comment>
<feature type="binding site" evidence="8">
    <location>
        <position position="24"/>
    </location>
    <ligand>
        <name>Zn(2+)</name>
        <dbReference type="ChEBI" id="CHEBI:29105"/>
    </ligand>
</feature>
<dbReference type="GO" id="GO:0006351">
    <property type="term" value="P:DNA-templated transcription"/>
    <property type="evidence" value="ECO:0007669"/>
    <property type="project" value="UniProtKB-UniRule"/>
</dbReference>
<keyword evidence="6 8" id="KW-0862">Zinc</keyword>
<evidence type="ECO:0000256" key="5">
    <source>
        <dbReference type="ARBA" id="ARBA00022723"/>
    </source>
</evidence>
<protein>
    <recommendedName>
        <fullName evidence="8">DNA-directed RNA polymerase subunit Rpo12</fullName>
        <ecNumber evidence="8">2.7.7.6</ecNumber>
    </recommendedName>
    <alternativeName>
        <fullName evidence="8">DNA-directed RNA polymerase subunit P</fullName>
    </alternativeName>
</protein>
<name>A0A497JIF3_9ARCH</name>
<sequence>MYKCMRCKTTVESLPRGNIRCPNCAYRIFFKVRQPVVKKIKAR</sequence>
<gene>
    <name evidence="8" type="primary">rpo12</name>
    <name evidence="8" type="synonym">rpoP</name>
    <name evidence="9" type="ORF">DRO04_00545</name>
</gene>
<dbReference type="GO" id="GO:0000428">
    <property type="term" value="C:DNA-directed RNA polymerase complex"/>
    <property type="evidence" value="ECO:0007669"/>
    <property type="project" value="UniProtKB-KW"/>
</dbReference>
<feature type="binding site" evidence="8">
    <location>
        <position position="7"/>
    </location>
    <ligand>
        <name>Zn(2+)</name>
        <dbReference type="ChEBI" id="CHEBI:29105"/>
    </ligand>
</feature>
<dbReference type="HAMAP" id="MF_00615">
    <property type="entry name" value="RNApol_arch_Rpo12"/>
    <property type="match status" value="1"/>
</dbReference>
<evidence type="ECO:0000256" key="6">
    <source>
        <dbReference type="ARBA" id="ARBA00022833"/>
    </source>
</evidence>
<dbReference type="GO" id="GO:0005737">
    <property type="term" value="C:cytoplasm"/>
    <property type="evidence" value="ECO:0007669"/>
    <property type="project" value="UniProtKB-SubCell"/>
</dbReference>
<dbReference type="GO" id="GO:0003899">
    <property type="term" value="F:DNA-directed RNA polymerase activity"/>
    <property type="evidence" value="ECO:0007669"/>
    <property type="project" value="UniProtKB-UniRule"/>
</dbReference>
<dbReference type="Proteomes" id="UP000278031">
    <property type="component" value="Unassembled WGS sequence"/>
</dbReference>
<keyword evidence="4 8" id="KW-0548">Nucleotidyltransferase</keyword>
<keyword evidence="3 8" id="KW-0808">Transferase</keyword>
<dbReference type="InterPro" id="IPR029040">
    <property type="entry name" value="RPABC4/Spt4"/>
</dbReference>
<dbReference type="GO" id="GO:0008270">
    <property type="term" value="F:zinc ion binding"/>
    <property type="evidence" value="ECO:0007669"/>
    <property type="project" value="UniProtKB-UniRule"/>
</dbReference>
<comment type="cofactor">
    <cofactor evidence="8">
        <name>Zn(2+)</name>
        <dbReference type="ChEBI" id="CHEBI:29105"/>
    </cofactor>
    <text evidence="8">Binds 1 zinc ion.</text>
</comment>
<accession>A0A497JIF3</accession>
<dbReference type="Pfam" id="PF03604">
    <property type="entry name" value="Zn_ribbon_RPAB4"/>
    <property type="match status" value="1"/>
</dbReference>
<evidence type="ECO:0000256" key="4">
    <source>
        <dbReference type="ARBA" id="ARBA00022695"/>
    </source>
</evidence>
<keyword evidence="1 8" id="KW-0240">DNA-directed RNA polymerase</keyword>
<reference evidence="9 10" key="1">
    <citation type="submission" date="2018-06" db="EMBL/GenBank/DDBJ databases">
        <title>Extensive metabolic versatility and redundancy in microbially diverse, dynamic hydrothermal sediments.</title>
        <authorList>
            <person name="Dombrowski N."/>
            <person name="Teske A."/>
            <person name="Baker B.J."/>
        </authorList>
    </citation>
    <scope>NUCLEOTIDE SEQUENCE [LARGE SCALE GENOMIC DNA]</scope>
    <source>
        <strain evidence="9">B51_G17</strain>
    </source>
</reference>
<dbReference type="InterPro" id="IPR006591">
    <property type="entry name" value="RNAP_P/RPABC4"/>
</dbReference>
<evidence type="ECO:0000256" key="2">
    <source>
        <dbReference type="ARBA" id="ARBA00022490"/>
    </source>
</evidence>
<organism evidence="9 10">
    <name type="scientific">Candidatus Iainarchaeum sp</name>
    <dbReference type="NCBI Taxonomy" id="3101447"/>
    <lineage>
        <taxon>Archaea</taxon>
        <taxon>Candidatus Iainarchaeota</taxon>
        <taxon>Candidatus Iainarchaeia</taxon>
        <taxon>Candidatus Iainarchaeales</taxon>
        <taxon>Candidatus Iainarchaeaceae</taxon>
        <taxon>Candidatus Iainarchaeum</taxon>
    </lineage>
</organism>
<comment type="subunit">
    <text evidence="8">Part of the RNA polymerase complex.</text>
</comment>
<dbReference type="EMBL" id="QMWP01000010">
    <property type="protein sequence ID" value="RLG71105.1"/>
    <property type="molecule type" value="Genomic_DNA"/>
</dbReference>
<evidence type="ECO:0000256" key="7">
    <source>
        <dbReference type="ARBA" id="ARBA00023163"/>
    </source>
</evidence>
<keyword evidence="2 8" id="KW-0963">Cytoplasm</keyword>
<keyword evidence="5 8" id="KW-0479">Metal-binding</keyword>
<comment type="function">
    <text evidence="8">DNA-dependent RNA polymerase (RNAP) catalyzes the transcription of DNA into RNA using the four ribonucleoside triphosphates as substrates.</text>
</comment>
<dbReference type="InterPro" id="IPR023464">
    <property type="entry name" value="Rpo12"/>
</dbReference>
<proteinExistence type="inferred from homology"/>
<feature type="binding site" evidence="8">
    <location>
        <position position="21"/>
    </location>
    <ligand>
        <name>Zn(2+)</name>
        <dbReference type="ChEBI" id="CHEBI:29105"/>
    </ligand>
</feature>
<comment type="similarity">
    <text evidence="8">Belongs to the archaeal Rpo12/eukaryotic RPC10 RNA polymerase subunit family.</text>
</comment>
<comment type="caution">
    <text evidence="9">The sequence shown here is derived from an EMBL/GenBank/DDBJ whole genome shotgun (WGS) entry which is preliminary data.</text>
</comment>
<evidence type="ECO:0000256" key="8">
    <source>
        <dbReference type="HAMAP-Rule" id="MF_00615"/>
    </source>
</evidence>
<dbReference type="Gene3D" id="2.20.28.30">
    <property type="entry name" value="RNA polymerase ii, chain L"/>
    <property type="match status" value="1"/>
</dbReference>
<evidence type="ECO:0000313" key="9">
    <source>
        <dbReference type="EMBL" id="RLG71105.1"/>
    </source>
</evidence>
<comment type="catalytic activity">
    <reaction evidence="8">
        <text>RNA(n) + a ribonucleoside 5'-triphosphate = RNA(n+1) + diphosphate</text>
        <dbReference type="Rhea" id="RHEA:21248"/>
        <dbReference type="Rhea" id="RHEA-COMP:14527"/>
        <dbReference type="Rhea" id="RHEA-COMP:17342"/>
        <dbReference type="ChEBI" id="CHEBI:33019"/>
        <dbReference type="ChEBI" id="CHEBI:61557"/>
        <dbReference type="ChEBI" id="CHEBI:140395"/>
        <dbReference type="EC" id="2.7.7.6"/>
    </reaction>
</comment>
<dbReference type="SUPFAM" id="SSF63393">
    <property type="entry name" value="RNA polymerase subunits"/>
    <property type="match status" value="1"/>
</dbReference>
<keyword evidence="7 8" id="KW-0804">Transcription</keyword>
<dbReference type="EC" id="2.7.7.6" evidence="8"/>
<dbReference type="SMART" id="SM00659">
    <property type="entry name" value="RPOLCX"/>
    <property type="match status" value="1"/>
</dbReference>
<evidence type="ECO:0000256" key="1">
    <source>
        <dbReference type="ARBA" id="ARBA00022478"/>
    </source>
</evidence>
<dbReference type="AlphaFoldDB" id="A0A497JIF3"/>